<dbReference type="InterPro" id="IPR007191">
    <property type="entry name" value="Sec8_exocyst_N"/>
</dbReference>
<evidence type="ECO:0000256" key="1">
    <source>
        <dbReference type="ARBA" id="ARBA00010470"/>
    </source>
</evidence>
<protein>
    <recommendedName>
        <fullName evidence="5">Exocyst complex component Sec8</fullName>
    </recommendedName>
</protein>
<dbReference type="GO" id="GO:0090522">
    <property type="term" value="P:vesicle tethering involved in exocytosis"/>
    <property type="evidence" value="ECO:0007669"/>
    <property type="project" value="UniProtKB-UniRule"/>
</dbReference>
<dbReference type="GO" id="GO:0032584">
    <property type="term" value="C:growth cone membrane"/>
    <property type="evidence" value="ECO:0007669"/>
    <property type="project" value="TreeGrafter"/>
</dbReference>
<sequence>MDEGTPTKPPRGVKHYKEPSGLLMSVIRTLSTSETDEQRDKEKGKLEKDYKKSNARLEELVSQHDKELTQVMQLFVKVSSYITSSREKIRAVKSSLQTCKTLLKCKRDELERLWLEGIEHKHALQLLEEIDQLREVPSQLAISLSNKQYLHATQLLMSALSLGNGNLDGVEALREVRTELQTKKQLIYGKLLEELKQYLYVIPTSNAMPFRRQGSGKDNLSPFQRAGDARGSNRSSRAKRKLLEVSARIGAGEPDTDYQNKQDDADEFDVEDRYERLTAVTVECLALLQKVPDAIEVIKAEMQAELTSVVNKIANNILEGSQNMSTLAIHPEMNRTNETNTERPLLQLLKTVFELFRKIASAHSIVLGNFNKFVEKNRIDVRLYEMPDVWSKIQTVLQVLLTDYLDLGSVSGDPLQPPAYSEPATDISSYFSKRKPQRQKKVHLFKFDHSFNSFEFSPYMKEQMGRNVKEREKQLVCPPDMYNVTIIFIPLRRFINEIEEALNNGPNNPCTLNTFLTDYVRDIFIKRLHFKVSSTIDAATKAQDAWKSITDPDTTKKMGLTRPLLQSTVTVEKCISELRELIRTLPAFADRFVSIICNILRNYRETCQAAYRGIVQPDSEDKRICSAAWLKDDDISRFIKSLPNWMELQAHKPTHRRGKTVRRDETTEEESPEDIRQRNVKEAEILASNMGEAGISAHEILSNVSQLKKLAQLHESMEWFAAQVLQVISDIKEVNSDTSESFKSSISESAIQSLYQLVHEFTELADICLLVLHLEIRVQCFHYLMPKTDGTSKKYDFLYQEPDPNVQELSRVLINVDEGDGFQLFSRGRQSIYSKDWDT</sequence>
<comment type="caution">
    <text evidence="9">The sequence shown here is derived from an EMBL/GenBank/DDBJ whole genome shotgun (WGS) entry which is preliminary data.</text>
</comment>
<evidence type="ECO:0000256" key="2">
    <source>
        <dbReference type="ARBA" id="ARBA00022448"/>
    </source>
</evidence>
<feature type="region of interest" description="Disordered" evidence="6">
    <location>
        <begin position="212"/>
        <end position="237"/>
    </location>
</feature>
<feature type="domain" description="Exocyst complex component Sec8 N-terminal" evidence="7">
    <location>
        <begin position="47"/>
        <end position="140"/>
    </location>
</feature>
<evidence type="ECO:0000256" key="5">
    <source>
        <dbReference type="RuleBase" id="RU367079"/>
    </source>
</evidence>
<dbReference type="GO" id="GO:0015031">
    <property type="term" value="P:protein transport"/>
    <property type="evidence" value="ECO:0007669"/>
    <property type="project" value="UniProtKB-KW"/>
</dbReference>
<comment type="similarity">
    <text evidence="1 5">Belongs to the SEC8 family.</text>
</comment>
<gene>
    <name evidence="9" type="ORF">PYX00_007656</name>
</gene>
<dbReference type="InterPro" id="IPR039682">
    <property type="entry name" value="Sec8/EXOC4"/>
</dbReference>
<dbReference type="EMBL" id="JARGDH010000004">
    <property type="protein sequence ID" value="KAL0270160.1"/>
    <property type="molecule type" value="Genomic_DNA"/>
</dbReference>
<dbReference type="EMBL" id="JARGDH010000004">
    <property type="protein sequence ID" value="KAL0270159.1"/>
    <property type="molecule type" value="Genomic_DNA"/>
</dbReference>
<evidence type="ECO:0000256" key="6">
    <source>
        <dbReference type="SAM" id="MobiDB-lite"/>
    </source>
</evidence>
<keyword evidence="3 5" id="KW-0268">Exocytosis</keyword>
<evidence type="ECO:0000256" key="4">
    <source>
        <dbReference type="ARBA" id="ARBA00022927"/>
    </source>
</evidence>
<feature type="region of interest" description="Disordered" evidence="6">
    <location>
        <begin position="29"/>
        <end position="49"/>
    </location>
</feature>
<dbReference type="Pfam" id="PF04048">
    <property type="entry name" value="Sec8_N"/>
    <property type="match status" value="1"/>
</dbReference>
<feature type="region of interest" description="Disordered" evidence="6">
    <location>
        <begin position="652"/>
        <end position="674"/>
    </location>
</feature>
<feature type="domain" description="Exocyst complex component Sec8 middle helical bundle" evidence="8">
    <location>
        <begin position="272"/>
        <end position="450"/>
    </location>
</feature>
<evidence type="ECO:0000259" key="7">
    <source>
        <dbReference type="Pfam" id="PF04048"/>
    </source>
</evidence>
<evidence type="ECO:0000256" key="3">
    <source>
        <dbReference type="ARBA" id="ARBA00022483"/>
    </source>
</evidence>
<dbReference type="PANTHER" id="PTHR14146:SF0">
    <property type="entry name" value="EXOCYST COMPLEX COMPONENT 4"/>
    <property type="match status" value="1"/>
</dbReference>
<dbReference type="InterPro" id="IPR048630">
    <property type="entry name" value="Sec8_M"/>
</dbReference>
<dbReference type="GO" id="GO:0006612">
    <property type="term" value="P:protein targeting to membrane"/>
    <property type="evidence" value="ECO:0007669"/>
    <property type="project" value="UniProtKB-UniRule"/>
</dbReference>
<dbReference type="GO" id="GO:0006904">
    <property type="term" value="P:vesicle docking involved in exocytosis"/>
    <property type="evidence" value="ECO:0007669"/>
    <property type="project" value="InterPro"/>
</dbReference>
<proteinExistence type="inferred from homology"/>
<dbReference type="GO" id="GO:0000145">
    <property type="term" value="C:exocyst"/>
    <property type="evidence" value="ECO:0007669"/>
    <property type="project" value="UniProtKB-UniRule"/>
</dbReference>
<dbReference type="GO" id="GO:0045202">
    <property type="term" value="C:synapse"/>
    <property type="evidence" value="ECO:0007669"/>
    <property type="project" value="TreeGrafter"/>
</dbReference>
<evidence type="ECO:0000313" key="9">
    <source>
        <dbReference type="EMBL" id="KAL0270160.1"/>
    </source>
</evidence>
<dbReference type="PANTHER" id="PTHR14146">
    <property type="entry name" value="EXOCYST COMPLEX COMPONENT 4"/>
    <property type="match status" value="1"/>
</dbReference>
<dbReference type="GO" id="GO:0006893">
    <property type="term" value="P:Golgi to plasma membrane transport"/>
    <property type="evidence" value="ECO:0007669"/>
    <property type="project" value="TreeGrafter"/>
</dbReference>
<dbReference type="AlphaFoldDB" id="A0AAW2HL52"/>
<comment type="function">
    <text evidence="5">Component of the exocyst complex involved in the docking of exocytic vesicles with fusion sites on the plasma membrane.</text>
</comment>
<keyword evidence="2 5" id="KW-0813">Transport</keyword>
<reference evidence="9" key="1">
    <citation type="journal article" date="2024" name="Gigascience">
        <title>Chromosome-level genome of the poultry shaft louse Menopon gallinae provides insight into the host-switching and adaptive evolution of parasitic lice.</title>
        <authorList>
            <person name="Xu Y."/>
            <person name="Ma L."/>
            <person name="Liu S."/>
            <person name="Liang Y."/>
            <person name="Liu Q."/>
            <person name="He Z."/>
            <person name="Tian L."/>
            <person name="Duan Y."/>
            <person name="Cai W."/>
            <person name="Li H."/>
            <person name="Song F."/>
        </authorList>
    </citation>
    <scope>NUCLEOTIDE SEQUENCE</scope>
    <source>
        <strain evidence="9">Cailab_2023a</strain>
    </source>
</reference>
<organism evidence="9">
    <name type="scientific">Menopon gallinae</name>
    <name type="common">poultry shaft louse</name>
    <dbReference type="NCBI Taxonomy" id="328185"/>
    <lineage>
        <taxon>Eukaryota</taxon>
        <taxon>Metazoa</taxon>
        <taxon>Ecdysozoa</taxon>
        <taxon>Arthropoda</taxon>
        <taxon>Hexapoda</taxon>
        <taxon>Insecta</taxon>
        <taxon>Pterygota</taxon>
        <taxon>Neoptera</taxon>
        <taxon>Paraneoptera</taxon>
        <taxon>Psocodea</taxon>
        <taxon>Troctomorpha</taxon>
        <taxon>Phthiraptera</taxon>
        <taxon>Amblycera</taxon>
        <taxon>Menoponidae</taxon>
        <taxon>Menopon</taxon>
    </lineage>
</organism>
<feature type="compositionally biased region" description="Basic and acidic residues" evidence="6">
    <location>
        <begin position="36"/>
        <end position="49"/>
    </location>
</feature>
<dbReference type="GO" id="GO:0007268">
    <property type="term" value="P:chemical synaptic transmission"/>
    <property type="evidence" value="ECO:0007669"/>
    <property type="project" value="TreeGrafter"/>
</dbReference>
<name>A0AAW2HL52_9NEOP</name>
<keyword evidence="4 5" id="KW-0653">Protein transport</keyword>
<dbReference type="Pfam" id="PF20652">
    <property type="entry name" value="Sec8_C"/>
    <property type="match status" value="1"/>
</dbReference>
<evidence type="ECO:0000259" key="8">
    <source>
        <dbReference type="Pfam" id="PF20652"/>
    </source>
</evidence>
<accession>A0AAW2HL52</accession>